<organism evidence="6 7">
    <name type="scientific">Gonapodya prolifera (strain JEL478)</name>
    <name type="common">Monoblepharis prolifera</name>
    <dbReference type="NCBI Taxonomy" id="1344416"/>
    <lineage>
        <taxon>Eukaryota</taxon>
        <taxon>Fungi</taxon>
        <taxon>Fungi incertae sedis</taxon>
        <taxon>Chytridiomycota</taxon>
        <taxon>Chytridiomycota incertae sedis</taxon>
        <taxon>Monoblepharidomycetes</taxon>
        <taxon>Monoblepharidales</taxon>
        <taxon>Gonapodyaceae</taxon>
        <taxon>Gonapodya</taxon>
    </lineage>
</organism>
<keyword evidence="7" id="KW-1185">Reference proteome</keyword>
<dbReference type="GO" id="GO:0030150">
    <property type="term" value="P:protein import into mitochondrial matrix"/>
    <property type="evidence" value="ECO:0007669"/>
    <property type="project" value="TreeGrafter"/>
</dbReference>
<sequence length="306" mass="32670">MASDSPSRSPTGIDTETVSTMLGGIRIDPKTFSPLPPAPEQGLDYLYVDELPLGPPGMPGVPEPRHKAGKWGPLPMRTDGDKMLYGTGAAYMAGLSSGGFYGVVRGLQNVNASTTRLRVNAVLNSTTRFGPWAGNNMAIMTLMFTSMDSLLSKYRETQDWSNHIGAAFATGAIFKSTAGLRQSLTMGVLGASIVSVYGLTSSWWAGTLTETSRDLFGSTSSVTTGETLQSRRDEVGTNAPVSTTTAPAQVELDNPKDQPFEKELHETQSQPQSSTSPQSDRTWLQWLGIGGSVRAVEDSARRLATA</sequence>
<gene>
    <name evidence="6" type="ORF">M427DRAFT_53428</name>
</gene>
<keyword evidence="3" id="KW-1133">Transmembrane helix</keyword>
<evidence type="ECO:0000256" key="3">
    <source>
        <dbReference type="ARBA" id="ARBA00022989"/>
    </source>
</evidence>
<feature type="compositionally biased region" description="Low complexity" evidence="5">
    <location>
        <begin position="267"/>
        <end position="279"/>
    </location>
</feature>
<feature type="region of interest" description="Disordered" evidence="5">
    <location>
        <begin position="215"/>
        <end position="282"/>
    </location>
</feature>
<evidence type="ECO:0000256" key="4">
    <source>
        <dbReference type="ARBA" id="ARBA00023136"/>
    </source>
</evidence>
<feature type="compositionally biased region" description="Basic and acidic residues" evidence="5">
    <location>
        <begin position="253"/>
        <end position="266"/>
    </location>
</feature>
<name>A0A139AQF6_GONPJ</name>
<dbReference type="EMBL" id="KQ965740">
    <property type="protein sequence ID" value="KXS18958.1"/>
    <property type="molecule type" value="Genomic_DNA"/>
</dbReference>
<evidence type="ECO:0000313" key="6">
    <source>
        <dbReference type="EMBL" id="KXS18958.1"/>
    </source>
</evidence>
<evidence type="ECO:0008006" key="8">
    <source>
        <dbReference type="Google" id="ProtNLM"/>
    </source>
</evidence>
<dbReference type="OrthoDB" id="159299at2759"/>
<dbReference type="InterPro" id="IPR045238">
    <property type="entry name" value="Tim23-like"/>
</dbReference>
<evidence type="ECO:0000256" key="1">
    <source>
        <dbReference type="ARBA" id="ARBA00004141"/>
    </source>
</evidence>
<feature type="compositionally biased region" description="Polar residues" evidence="5">
    <location>
        <begin position="217"/>
        <end position="228"/>
    </location>
</feature>
<keyword evidence="4" id="KW-0472">Membrane</keyword>
<dbReference type="STRING" id="1344416.A0A139AQF6"/>
<accession>A0A139AQF6</accession>
<comment type="subcellular location">
    <subcellularLocation>
        <location evidence="1">Membrane</location>
        <topology evidence="1">Multi-pass membrane protein</topology>
    </subcellularLocation>
</comment>
<keyword evidence="2" id="KW-0812">Transmembrane</keyword>
<dbReference type="Pfam" id="PF02466">
    <property type="entry name" value="Tim17"/>
    <property type="match status" value="1"/>
</dbReference>
<reference evidence="6 7" key="1">
    <citation type="journal article" date="2015" name="Genome Biol. Evol.">
        <title>Phylogenomic analyses indicate that early fungi evolved digesting cell walls of algal ancestors of land plants.</title>
        <authorList>
            <person name="Chang Y."/>
            <person name="Wang S."/>
            <person name="Sekimoto S."/>
            <person name="Aerts A.L."/>
            <person name="Choi C."/>
            <person name="Clum A."/>
            <person name="LaButti K.M."/>
            <person name="Lindquist E.A."/>
            <person name="Yee Ngan C."/>
            <person name="Ohm R.A."/>
            <person name="Salamov A.A."/>
            <person name="Grigoriev I.V."/>
            <person name="Spatafora J.W."/>
            <person name="Berbee M.L."/>
        </authorList>
    </citation>
    <scope>NUCLEOTIDE SEQUENCE [LARGE SCALE GENOMIC DNA]</scope>
    <source>
        <strain evidence="6 7">JEL478</strain>
    </source>
</reference>
<dbReference type="GO" id="GO:0005744">
    <property type="term" value="C:TIM23 mitochondrial import inner membrane translocase complex"/>
    <property type="evidence" value="ECO:0007669"/>
    <property type="project" value="TreeGrafter"/>
</dbReference>
<dbReference type="AlphaFoldDB" id="A0A139AQF6"/>
<proteinExistence type="predicted"/>
<evidence type="ECO:0000256" key="5">
    <source>
        <dbReference type="SAM" id="MobiDB-lite"/>
    </source>
</evidence>
<evidence type="ECO:0000313" key="7">
    <source>
        <dbReference type="Proteomes" id="UP000070544"/>
    </source>
</evidence>
<evidence type="ECO:0000256" key="2">
    <source>
        <dbReference type="ARBA" id="ARBA00022692"/>
    </source>
</evidence>
<dbReference type="PANTHER" id="PTHR15371">
    <property type="entry name" value="TIM23"/>
    <property type="match status" value="1"/>
</dbReference>
<dbReference type="Proteomes" id="UP000070544">
    <property type="component" value="Unassembled WGS sequence"/>
</dbReference>
<dbReference type="PANTHER" id="PTHR15371:SF0">
    <property type="entry name" value="SD19278P"/>
    <property type="match status" value="1"/>
</dbReference>
<dbReference type="GO" id="GO:0008320">
    <property type="term" value="F:protein transmembrane transporter activity"/>
    <property type="evidence" value="ECO:0007669"/>
    <property type="project" value="TreeGrafter"/>
</dbReference>
<protein>
    <recommendedName>
        <fullName evidence="8">Tim17-domain-containing protein</fullName>
    </recommendedName>
</protein>